<dbReference type="InterPro" id="IPR015500">
    <property type="entry name" value="Peptidase_S8_subtilisin-rel"/>
</dbReference>
<protein>
    <submittedName>
        <fullName evidence="10">Subtilase-type serine protease</fullName>
        <ecNumber evidence="10">3.4.21.-</ecNumber>
    </submittedName>
</protein>
<dbReference type="GO" id="GO:0006508">
    <property type="term" value="P:proteolysis"/>
    <property type="evidence" value="ECO:0007669"/>
    <property type="project" value="UniProtKB-KW"/>
</dbReference>
<keyword evidence="2 6" id="KW-0645">Protease</keyword>
<feature type="active site" description="Charge relay system" evidence="6">
    <location>
        <position position="110"/>
    </location>
</feature>
<dbReference type="InterPro" id="IPR022398">
    <property type="entry name" value="Peptidase_S8_His-AS"/>
</dbReference>
<dbReference type="Proteomes" id="UP000553766">
    <property type="component" value="Unassembled WGS sequence"/>
</dbReference>
<reference evidence="10 11" key="1">
    <citation type="submission" date="2020-08" db="EMBL/GenBank/DDBJ databases">
        <title>Genomic Encyclopedia of Type Strains, Phase IV (KMG-IV): sequencing the most valuable type-strain genomes for metagenomic binning, comparative biology and taxonomic classification.</title>
        <authorList>
            <person name="Goeker M."/>
        </authorList>
    </citation>
    <scope>NUCLEOTIDE SEQUENCE [LARGE SCALE GENOMIC DNA]</scope>
    <source>
        <strain evidence="10 11">DSM 103377</strain>
    </source>
</reference>
<dbReference type="PANTHER" id="PTHR43806:SF11">
    <property type="entry name" value="CEREVISIN-RELATED"/>
    <property type="match status" value="1"/>
</dbReference>
<evidence type="ECO:0000256" key="3">
    <source>
        <dbReference type="ARBA" id="ARBA00022729"/>
    </source>
</evidence>
<dbReference type="Gene3D" id="3.40.50.200">
    <property type="entry name" value="Peptidase S8/S53 domain"/>
    <property type="match status" value="1"/>
</dbReference>
<dbReference type="SUPFAM" id="SSF52743">
    <property type="entry name" value="Subtilisin-like"/>
    <property type="match status" value="1"/>
</dbReference>
<feature type="chain" id="PRO_5032762792" evidence="8">
    <location>
        <begin position="19"/>
        <end position="693"/>
    </location>
</feature>
<feature type="active site" description="Charge relay system" evidence="6">
    <location>
        <position position="76"/>
    </location>
</feature>
<comment type="similarity">
    <text evidence="1 6 7">Belongs to the peptidase S8 family.</text>
</comment>
<dbReference type="CDD" id="cd04848">
    <property type="entry name" value="Peptidases_S8_Autotransporter_serine_protease_like"/>
    <property type="match status" value="1"/>
</dbReference>
<dbReference type="PROSITE" id="PS00137">
    <property type="entry name" value="SUBTILASE_HIS"/>
    <property type="match status" value="1"/>
</dbReference>
<evidence type="ECO:0000256" key="7">
    <source>
        <dbReference type="RuleBase" id="RU003355"/>
    </source>
</evidence>
<feature type="signal peptide" evidence="8">
    <location>
        <begin position="1"/>
        <end position="18"/>
    </location>
</feature>
<dbReference type="PROSITE" id="PS00138">
    <property type="entry name" value="SUBTILASE_SER"/>
    <property type="match status" value="1"/>
</dbReference>
<dbReference type="EMBL" id="JACIJS010000006">
    <property type="protein sequence ID" value="MBB5516260.1"/>
    <property type="molecule type" value="Genomic_DNA"/>
</dbReference>
<evidence type="ECO:0000259" key="9">
    <source>
        <dbReference type="Pfam" id="PF00082"/>
    </source>
</evidence>
<dbReference type="AlphaFoldDB" id="A0A840WYN7"/>
<dbReference type="PRINTS" id="PR00723">
    <property type="entry name" value="SUBTILISIN"/>
</dbReference>
<feature type="active site" description="Charge relay system" evidence="6">
    <location>
        <position position="287"/>
    </location>
</feature>
<evidence type="ECO:0000256" key="8">
    <source>
        <dbReference type="SAM" id="SignalP"/>
    </source>
</evidence>
<gene>
    <name evidence="10" type="ORF">FHS89_002286</name>
</gene>
<evidence type="ECO:0000256" key="2">
    <source>
        <dbReference type="ARBA" id="ARBA00022670"/>
    </source>
</evidence>
<keyword evidence="5 6" id="KW-0720">Serine protease</keyword>
<sequence length="693" mass="71085">MRGSFSHFILSVSLLGLAACGGGGGGSTAESGAAATGPVVASDMEARANYALRSVKALEANARGYTGRNVKIGIVDSGIQGTHQDFAGRIAGTYILRGGLTAADRDQVNHGTGVASVAAGARNGFGTQGVAYDATLYSYKLSDSSSIGYTDSDLAALINRQVADGVEISNNSWGGSPLVGSFGASTYMNGRPQIRDAYRNAVNNGVIFVFAAGNSGRSQVEMHGGAAHYDAILAPQWLTVVDVDSNLRETSYTNRCGLAQSFCVTAPGGNVVLASNSGGTRLNSGTSFAAPVVTGALALLKQAFPTLTSAQVVTRLKETATLNGLTTVSGCTINTCTEATMRNVFGRGLIDVNAATQPIAGLGMAQGAHLDGGLTPVEKARIALPAGVSAQVLAALGATQVAVFDQFDGAMFQVSADKLMEPIATTTRQIGYSADTAAAPAADVTFANGLSFATMTQADAHAFGQQAFWGGKLGLVAQPASARASGVEARYAASGWLSLGGYAAFSEDVEAASLGFDGVATLSERTRLRLGFSMAEGEAIGATQEGQSNFTFGLRHTLSDRVELFGQAALTRIDDTASGINTWGQTGAVMQDATLGLELLSDHHALSVGVYQPQAQVGGTAEITLASGRDLAGNIQYTTHRFDAADATAPGLFLALRGDVPGLSAGDFTLSVQQTPGNVQRTDQAAFKIGFQF</sequence>
<keyword evidence="4 6" id="KW-0378">Hydrolase</keyword>
<evidence type="ECO:0000256" key="6">
    <source>
        <dbReference type="PROSITE-ProRule" id="PRU01240"/>
    </source>
</evidence>
<evidence type="ECO:0000256" key="4">
    <source>
        <dbReference type="ARBA" id="ARBA00022801"/>
    </source>
</evidence>
<keyword evidence="3 8" id="KW-0732">Signal</keyword>
<dbReference type="InterPro" id="IPR036852">
    <property type="entry name" value="Peptidase_S8/S53_dom_sf"/>
</dbReference>
<feature type="domain" description="Peptidase S8/S53" evidence="9">
    <location>
        <begin position="67"/>
        <end position="326"/>
    </location>
</feature>
<name>A0A840WYN7_9RHOB</name>
<dbReference type="InterPro" id="IPR023828">
    <property type="entry name" value="Peptidase_S8_Ser-AS"/>
</dbReference>
<dbReference type="Pfam" id="PF00082">
    <property type="entry name" value="Peptidase_S8"/>
    <property type="match status" value="1"/>
</dbReference>
<proteinExistence type="inferred from homology"/>
<dbReference type="RefSeq" id="WP_184011677.1">
    <property type="nucleotide sequence ID" value="NZ_JACIJS010000006.1"/>
</dbReference>
<dbReference type="InterPro" id="IPR023827">
    <property type="entry name" value="Peptidase_S8_Asp-AS"/>
</dbReference>
<evidence type="ECO:0000256" key="1">
    <source>
        <dbReference type="ARBA" id="ARBA00011073"/>
    </source>
</evidence>
<evidence type="ECO:0000313" key="11">
    <source>
        <dbReference type="Proteomes" id="UP000553766"/>
    </source>
</evidence>
<dbReference type="InterPro" id="IPR000209">
    <property type="entry name" value="Peptidase_S8/S53_dom"/>
</dbReference>
<dbReference type="InterPro" id="IPR050131">
    <property type="entry name" value="Peptidase_S8_subtilisin-like"/>
</dbReference>
<dbReference type="GO" id="GO:0004252">
    <property type="term" value="F:serine-type endopeptidase activity"/>
    <property type="evidence" value="ECO:0007669"/>
    <property type="project" value="UniProtKB-UniRule"/>
</dbReference>
<dbReference type="PROSITE" id="PS51892">
    <property type="entry name" value="SUBTILASE"/>
    <property type="match status" value="1"/>
</dbReference>
<dbReference type="PROSITE" id="PS51257">
    <property type="entry name" value="PROKAR_LIPOPROTEIN"/>
    <property type="match status" value="1"/>
</dbReference>
<dbReference type="PANTHER" id="PTHR43806">
    <property type="entry name" value="PEPTIDASE S8"/>
    <property type="match status" value="1"/>
</dbReference>
<dbReference type="PROSITE" id="PS00136">
    <property type="entry name" value="SUBTILASE_ASP"/>
    <property type="match status" value="1"/>
</dbReference>
<dbReference type="EC" id="3.4.21.-" evidence="10"/>
<comment type="caution">
    <text evidence="10">The sequence shown here is derived from an EMBL/GenBank/DDBJ whole genome shotgun (WGS) entry which is preliminary data.</text>
</comment>
<organism evidence="10 11">
    <name type="scientific">Rubricella aquisinus</name>
    <dbReference type="NCBI Taxonomy" id="2028108"/>
    <lineage>
        <taxon>Bacteria</taxon>
        <taxon>Pseudomonadati</taxon>
        <taxon>Pseudomonadota</taxon>
        <taxon>Alphaproteobacteria</taxon>
        <taxon>Rhodobacterales</taxon>
        <taxon>Paracoccaceae</taxon>
        <taxon>Rubricella</taxon>
    </lineage>
</organism>
<dbReference type="InterPro" id="IPR034061">
    <property type="entry name" value="Peptidases_S8_Autotransporter"/>
</dbReference>
<evidence type="ECO:0000313" key="10">
    <source>
        <dbReference type="EMBL" id="MBB5516260.1"/>
    </source>
</evidence>
<keyword evidence="11" id="KW-1185">Reference proteome</keyword>
<evidence type="ECO:0000256" key="5">
    <source>
        <dbReference type="ARBA" id="ARBA00022825"/>
    </source>
</evidence>
<accession>A0A840WYN7</accession>